<dbReference type="PANTHER" id="PTHR31001:SF86">
    <property type="entry name" value="ZN(II)2CYS6 TRANSCRIPTION FACTOR (EUROFUNG)"/>
    <property type="match status" value="1"/>
</dbReference>
<dbReference type="InterPro" id="IPR050613">
    <property type="entry name" value="Sec_Metabolite_Reg"/>
</dbReference>
<evidence type="ECO:0000313" key="7">
    <source>
        <dbReference type="EMBL" id="KAJ5090939.1"/>
    </source>
</evidence>
<dbReference type="PANTHER" id="PTHR31001">
    <property type="entry name" value="UNCHARACTERIZED TRANSCRIPTIONAL REGULATORY PROTEIN"/>
    <property type="match status" value="1"/>
</dbReference>
<dbReference type="EMBL" id="JAPQKI010000009">
    <property type="protein sequence ID" value="KAJ5090939.1"/>
    <property type="molecule type" value="Genomic_DNA"/>
</dbReference>
<keyword evidence="2" id="KW-0805">Transcription regulation</keyword>
<evidence type="ECO:0000256" key="5">
    <source>
        <dbReference type="SAM" id="MobiDB-lite"/>
    </source>
</evidence>
<organism evidence="7 8">
    <name type="scientific">Penicillium argentinense</name>
    <dbReference type="NCBI Taxonomy" id="1131581"/>
    <lineage>
        <taxon>Eukaryota</taxon>
        <taxon>Fungi</taxon>
        <taxon>Dikarya</taxon>
        <taxon>Ascomycota</taxon>
        <taxon>Pezizomycotina</taxon>
        <taxon>Eurotiomycetes</taxon>
        <taxon>Eurotiomycetidae</taxon>
        <taxon>Eurotiales</taxon>
        <taxon>Aspergillaceae</taxon>
        <taxon>Penicillium</taxon>
    </lineage>
</organism>
<dbReference type="GO" id="GO:0003677">
    <property type="term" value="F:DNA binding"/>
    <property type="evidence" value="ECO:0007669"/>
    <property type="project" value="InterPro"/>
</dbReference>
<dbReference type="GO" id="GO:0006351">
    <property type="term" value="P:DNA-templated transcription"/>
    <property type="evidence" value="ECO:0007669"/>
    <property type="project" value="InterPro"/>
</dbReference>
<evidence type="ECO:0000256" key="2">
    <source>
        <dbReference type="ARBA" id="ARBA00023015"/>
    </source>
</evidence>
<evidence type="ECO:0000256" key="4">
    <source>
        <dbReference type="ARBA" id="ARBA00023242"/>
    </source>
</evidence>
<evidence type="ECO:0000259" key="6">
    <source>
        <dbReference type="SMART" id="SM00906"/>
    </source>
</evidence>
<evidence type="ECO:0000256" key="1">
    <source>
        <dbReference type="ARBA" id="ARBA00004123"/>
    </source>
</evidence>
<dbReference type="RefSeq" id="XP_056472920.1">
    <property type="nucleotide sequence ID" value="XM_056622114.1"/>
</dbReference>
<dbReference type="OrthoDB" id="5431381at2759"/>
<comment type="caution">
    <text evidence="7">The sequence shown here is derived from an EMBL/GenBank/DDBJ whole genome shotgun (WGS) entry which is preliminary data.</text>
</comment>
<dbReference type="GeneID" id="81361093"/>
<dbReference type="GO" id="GO:0005634">
    <property type="term" value="C:nucleus"/>
    <property type="evidence" value="ECO:0007669"/>
    <property type="project" value="UniProtKB-SubCell"/>
</dbReference>
<dbReference type="InterPro" id="IPR007219">
    <property type="entry name" value="XnlR_reg_dom"/>
</dbReference>
<feature type="region of interest" description="Disordered" evidence="5">
    <location>
        <begin position="1"/>
        <end position="50"/>
    </location>
</feature>
<keyword evidence="3" id="KW-0804">Transcription</keyword>
<evidence type="ECO:0000256" key="3">
    <source>
        <dbReference type="ARBA" id="ARBA00023163"/>
    </source>
</evidence>
<keyword evidence="4" id="KW-0539">Nucleus</keyword>
<protein>
    <recommendedName>
        <fullName evidence="6">Xylanolytic transcriptional activator regulatory domain-containing protein</fullName>
    </recommendedName>
</protein>
<accession>A0A9W9EZV1</accession>
<dbReference type="GO" id="GO:0008270">
    <property type="term" value="F:zinc ion binding"/>
    <property type="evidence" value="ECO:0007669"/>
    <property type="project" value="InterPro"/>
</dbReference>
<keyword evidence="8" id="KW-1185">Reference proteome</keyword>
<dbReference type="Pfam" id="PF04082">
    <property type="entry name" value="Fungal_trans"/>
    <property type="match status" value="1"/>
</dbReference>
<evidence type="ECO:0000313" key="8">
    <source>
        <dbReference type="Proteomes" id="UP001149074"/>
    </source>
</evidence>
<gene>
    <name evidence="7" type="ORF">N7532_009623</name>
</gene>
<dbReference type="SMART" id="SM00906">
    <property type="entry name" value="Fungal_trans"/>
    <property type="match status" value="1"/>
</dbReference>
<proteinExistence type="predicted"/>
<dbReference type="AlphaFoldDB" id="A0A9W9EZV1"/>
<sequence>MSLAQKQKPDQFVDFNAGPDANAATGSYDTPPSTNGRDVHGRSPQDTGTLVVKDEGTSYFDSANWRAILEEVSKINGVKDYIGVYDDDSDHEGAEEDVDGDTSPALLLGMSRPISKDELLVDIPPRSIADRLVARFFKTTEPSLSRYLPLQVSVHILIVTVAVHGPTFQREYEQFWKNPQDMSFTWIAYLYAIFALSVSHYHRSEEPLPLNMVDPISIWKTFRKRSAQGLMQSNYLTPGRYKPEALFLYSLTEFYRSQDAQAGVSYLFGILIRLTMRMGYHRDPNHYPSLSPWEGEMRRRLWALVCQLDILISFQVGLPRTIQPWQYDTEQPSNLHDTDFDEATMELPPSRPDSERTACAYTRSKSRIMKVFGQIVDLAFSREQASYDEILSIDRRLQEAHDQLPHFLQYQPIGQCIADPTELIMRRYTLELLYQKSRVVLHRRYMAEPHSKYSYSRSVCLIAARETLRHHSDVYNESLPGGQLYAERFFMSSLQNTDFMLSAMILCLEISQENERENALMGPQERGDLLCLLETTYRIFKETRHRSVDTQRGYAALKIMLGRVKGSPASSDEQNKQIDGELLFQS</sequence>
<reference evidence="7" key="1">
    <citation type="submission" date="2022-11" db="EMBL/GenBank/DDBJ databases">
        <authorList>
            <person name="Petersen C."/>
        </authorList>
    </citation>
    <scope>NUCLEOTIDE SEQUENCE</scope>
    <source>
        <strain evidence="7">IBT 30761</strain>
    </source>
</reference>
<dbReference type="Proteomes" id="UP001149074">
    <property type="component" value="Unassembled WGS sequence"/>
</dbReference>
<dbReference type="CDD" id="cd12148">
    <property type="entry name" value="fungal_TF_MHR"/>
    <property type="match status" value="1"/>
</dbReference>
<feature type="compositionally biased region" description="Polar residues" evidence="5">
    <location>
        <begin position="24"/>
        <end position="36"/>
    </location>
</feature>
<name>A0A9W9EZV1_9EURO</name>
<feature type="domain" description="Xylanolytic transcriptional activator regulatory" evidence="6">
    <location>
        <begin position="264"/>
        <end position="338"/>
    </location>
</feature>
<comment type="subcellular location">
    <subcellularLocation>
        <location evidence="1">Nucleus</location>
    </subcellularLocation>
</comment>
<reference evidence="7" key="2">
    <citation type="journal article" date="2023" name="IMA Fungus">
        <title>Comparative genomic study of the Penicillium genus elucidates a diverse pangenome and 15 lateral gene transfer events.</title>
        <authorList>
            <person name="Petersen C."/>
            <person name="Sorensen T."/>
            <person name="Nielsen M.R."/>
            <person name="Sondergaard T.E."/>
            <person name="Sorensen J.L."/>
            <person name="Fitzpatrick D.A."/>
            <person name="Frisvad J.C."/>
            <person name="Nielsen K.L."/>
        </authorList>
    </citation>
    <scope>NUCLEOTIDE SEQUENCE</scope>
    <source>
        <strain evidence="7">IBT 30761</strain>
    </source>
</reference>